<protein>
    <recommendedName>
        <fullName evidence="4">Outer membrane protein assembly factor BamC</fullName>
    </recommendedName>
</protein>
<dbReference type="PIRSF" id="PIRSF026343">
    <property type="entry name" value="NlpB"/>
    <property type="match status" value="1"/>
</dbReference>
<dbReference type="InterPro" id="IPR010653">
    <property type="entry name" value="NlpB/DapX"/>
</dbReference>
<name>A0A2M8RXA9_9PAST</name>
<organism evidence="6 7">
    <name type="scientific">Caviibacterium pharyngocola</name>
    <dbReference type="NCBI Taxonomy" id="28159"/>
    <lineage>
        <taxon>Bacteria</taxon>
        <taxon>Pseudomonadati</taxon>
        <taxon>Pseudomonadota</taxon>
        <taxon>Gammaproteobacteria</taxon>
        <taxon>Pasteurellales</taxon>
        <taxon>Pasteurellaceae</taxon>
        <taxon>Caviibacterium</taxon>
    </lineage>
</organism>
<dbReference type="InterPro" id="IPR042268">
    <property type="entry name" value="BamC_C"/>
</dbReference>
<keyword evidence="3 4" id="KW-0998">Cell outer membrane</keyword>
<dbReference type="Proteomes" id="UP000230282">
    <property type="component" value="Unassembled WGS sequence"/>
</dbReference>
<evidence type="ECO:0000256" key="5">
    <source>
        <dbReference type="SAM" id="SignalP"/>
    </source>
</evidence>
<keyword evidence="1 4" id="KW-0732">Signal</keyword>
<sequence length="334" mass="36816">MKKWLCTATMLTVLAACSASNESKQQANDSFEKKSAELPAFAPLATGGITLPKQDQTYQLPQIKAAQSQNIDIRPPTSPLAIIPNSIAQFDGERSLIAYPLSLQDVYNLKQVERLLKEQNISYNLQGEKILTDWAPTGRADDVGNPQIRYQIEQITTRDARALLVSIAQMKRDEIIFTPTQADKQRYTSDRLNTLVGDLNAAYRKQQNDLNNVGYTPIQTALATDTNGRTALAMNAGFSQSWERLAGALPQLGFETKSQQAGRGYRELKYSPLEDNDWLRFGVNKPDLEKGVYSMQLSALGKQSAVVISDEKGNALSGAQAQAVYQALQALLAK</sequence>
<evidence type="ECO:0000256" key="3">
    <source>
        <dbReference type="ARBA" id="ARBA00023237"/>
    </source>
</evidence>
<dbReference type="RefSeq" id="WP_100296212.1">
    <property type="nucleotide sequence ID" value="NZ_PHGZ01000007.1"/>
</dbReference>
<evidence type="ECO:0000256" key="4">
    <source>
        <dbReference type="HAMAP-Rule" id="MF_00924"/>
    </source>
</evidence>
<dbReference type="InterPro" id="IPR014524">
    <property type="entry name" value="BamC"/>
</dbReference>
<evidence type="ECO:0000256" key="1">
    <source>
        <dbReference type="ARBA" id="ARBA00022729"/>
    </source>
</evidence>
<reference evidence="6 7" key="1">
    <citation type="submission" date="2017-11" db="EMBL/GenBank/DDBJ databases">
        <title>Reclassification of Bisgaard taxon 5 as Caviibacterium pharyngocola gen. nov., sp. nov.</title>
        <authorList>
            <person name="Christensen H."/>
        </authorList>
    </citation>
    <scope>NUCLEOTIDE SEQUENCE [LARGE SCALE GENOMIC DNA]</scope>
    <source>
        <strain evidence="6 7">7_3</strain>
    </source>
</reference>
<accession>A0A2M8RXA9</accession>
<comment type="subcellular location">
    <subcellularLocation>
        <location evidence="4">Cell outer membrane</location>
        <topology evidence="4">Lipid-anchor</topology>
    </subcellularLocation>
</comment>
<feature type="signal peptide" evidence="5">
    <location>
        <begin position="1"/>
        <end position="18"/>
    </location>
</feature>
<dbReference type="GO" id="GO:0009279">
    <property type="term" value="C:cell outer membrane"/>
    <property type="evidence" value="ECO:0007669"/>
    <property type="project" value="UniProtKB-SubCell"/>
</dbReference>
<dbReference type="EMBL" id="PHGZ01000007">
    <property type="protein sequence ID" value="PJG83522.1"/>
    <property type="molecule type" value="Genomic_DNA"/>
</dbReference>
<dbReference type="HAMAP" id="MF_00924">
    <property type="entry name" value="OM_assembly_BamC"/>
    <property type="match status" value="1"/>
</dbReference>
<evidence type="ECO:0000313" key="6">
    <source>
        <dbReference type="EMBL" id="PJG83522.1"/>
    </source>
</evidence>
<dbReference type="GO" id="GO:0051205">
    <property type="term" value="P:protein insertion into membrane"/>
    <property type="evidence" value="ECO:0007669"/>
    <property type="project" value="UniProtKB-UniRule"/>
</dbReference>
<keyword evidence="7" id="KW-1185">Reference proteome</keyword>
<comment type="similarity">
    <text evidence="4">Belongs to the BamC family.</text>
</comment>
<gene>
    <name evidence="4" type="primary">bamC</name>
    <name evidence="6" type="ORF">CVP04_03905</name>
</gene>
<keyword evidence="2 4" id="KW-0472">Membrane</keyword>
<dbReference type="Gene3D" id="3.30.310.170">
    <property type="entry name" value="Outer membrane protein assembly factor BamC"/>
    <property type="match status" value="1"/>
</dbReference>
<proteinExistence type="inferred from homology"/>
<comment type="caution">
    <text evidence="6">The sequence shown here is derived from an EMBL/GenBank/DDBJ whole genome shotgun (WGS) entry which is preliminary data.</text>
</comment>
<evidence type="ECO:0000313" key="7">
    <source>
        <dbReference type="Proteomes" id="UP000230282"/>
    </source>
</evidence>
<feature type="chain" id="PRO_5015012434" description="Outer membrane protein assembly factor BamC" evidence="5">
    <location>
        <begin position="19"/>
        <end position="334"/>
    </location>
</feature>
<dbReference type="Pfam" id="PF06804">
    <property type="entry name" value="Lipoprotein_18"/>
    <property type="match status" value="1"/>
</dbReference>
<keyword evidence="4" id="KW-0564">Palmitate</keyword>
<dbReference type="OrthoDB" id="5686855at2"/>
<dbReference type="PROSITE" id="PS51257">
    <property type="entry name" value="PROKAR_LIPOPROTEIN"/>
    <property type="match status" value="1"/>
</dbReference>
<dbReference type="GO" id="GO:0043165">
    <property type="term" value="P:Gram-negative-bacterium-type cell outer membrane assembly"/>
    <property type="evidence" value="ECO:0007669"/>
    <property type="project" value="UniProtKB-UniRule"/>
</dbReference>
<evidence type="ECO:0000256" key="2">
    <source>
        <dbReference type="ARBA" id="ARBA00023136"/>
    </source>
</evidence>
<dbReference type="AlphaFoldDB" id="A0A2M8RXA9"/>
<comment type="function">
    <text evidence="4">Part of the outer membrane protein assembly complex, which is involved in assembly and insertion of beta-barrel proteins into the outer membrane.</text>
</comment>
<dbReference type="Gene3D" id="3.30.530.50">
    <property type="match status" value="1"/>
</dbReference>
<comment type="subunit">
    <text evidence="4">Part of the Bam complex.</text>
</comment>
<keyword evidence="4" id="KW-0449">Lipoprotein</keyword>